<organism evidence="3">
    <name type="scientific">Thermocrinis ruber</name>
    <dbReference type="NCBI Taxonomy" id="75906"/>
    <lineage>
        <taxon>Bacteria</taxon>
        <taxon>Pseudomonadati</taxon>
        <taxon>Aquificota</taxon>
        <taxon>Aquificia</taxon>
        <taxon>Aquificales</taxon>
        <taxon>Aquificaceae</taxon>
        <taxon>Thermocrinis</taxon>
    </lineage>
</organism>
<dbReference type="KEGG" id="trd:THERU_02080"/>
<dbReference type="AlphaFoldDB" id="W0DAY1"/>
<keyword evidence="1" id="KW-0472">Membrane</keyword>
<evidence type="ECO:0000313" key="3">
    <source>
        <dbReference type="Proteomes" id="UP000018914"/>
    </source>
</evidence>
<feature type="transmembrane region" description="Helical" evidence="1">
    <location>
        <begin position="12"/>
        <end position="36"/>
    </location>
</feature>
<accession>W0DAY1</accession>
<protein>
    <recommendedName>
        <fullName evidence="4">Cytochrome c oxidase subunit 2A</fullName>
    </recommendedName>
</protein>
<sequence length="38" mass="4581">MNEREDFFPKGAVAFFVLMIAFYAFVWLSLYFTLLARR</sequence>
<evidence type="ECO:0008006" key="4">
    <source>
        <dbReference type="Google" id="ProtNLM"/>
    </source>
</evidence>
<dbReference type="STRING" id="75906.THERU_02080"/>
<evidence type="ECO:0000313" key="2">
    <source>
        <dbReference type="EMBL" id="AHE95654.1"/>
    </source>
</evidence>
<dbReference type="Proteomes" id="UP000018914">
    <property type="component" value="Chromosome"/>
</dbReference>
<gene>
    <name evidence="2" type="ORF">THERU_02080</name>
</gene>
<keyword evidence="1" id="KW-0812">Transmembrane</keyword>
<proteinExistence type="predicted"/>
<reference evidence="2 3" key="1">
    <citation type="submission" date="2013-12" db="EMBL/GenBank/DDBJ databases">
        <authorList>
            <consortium name="DOE Joint Genome Institute"/>
            <person name="Eisen J."/>
            <person name="Huntemann M."/>
            <person name="Han J."/>
            <person name="Chen A."/>
            <person name="Kyrpides N."/>
            <person name="Mavromatis K."/>
            <person name="Markowitz V."/>
            <person name="Palaniappan K."/>
            <person name="Ivanova N."/>
            <person name="Schaumberg A."/>
            <person name="Pati A."/>
            <person name="Liolios K."/>
            <person name="Nordberg H.P."/>
            <person name="Cantor M.N."/>
            <person name="Hua S.X."/>
            <person name="Woyke T."/>
        </authorList>
    </citation>
    <scope>NUCLEOTIDE SEQUENCE [LARGE SCALE GENOMIC DNA]</scope>
    <source>
        <strain evidence="2 3">DSM 23557</strain>
    </source>
</reference>
<keyword evidence="3" id="KW-1185">Reference proteome</keyword>
<evidence type="ECO:0000256" key="1">
    <source>
        <dbReference type="SAM" id="Phobius"/>
    </source>
</evidence>
<keyword evidence="1" id="KW-1133">Transmembrane helix</keyword>
<dbReference type="HOGENOM" id="CLU_212257_0_0_0"/>
<name>W0DAY1_9AQUI</name>
<dbReference type="EMBL" id="CP007028">
    <property type="protein sequence ID" value="AHE95654.1"/>
    <property type="molecule type" value="Genomic_DNA"/>
</dbReference>